<reference evidence="2" key="1">
    <citation type="submission" date="2021-01" db="EMBL/GenBank/DDBJ databases">
        <authorList>
            <person name="Corre E."/>
            <person name="Pelletier E."/>
            <person name="Niang G."/>
            <person name="Scheremetjew M."/>
            <person name="Finn R."/>
            <person name="Kale V."/>
            <person name="Holt S."/>
            <person name="Cochrane G."/>
            <person name="Meng A."/>
            <person name="Brown T."/>
            <person name="Cohen L."/>
        </authorList>
    </citation>
    <scope>NUCLEOTIDE SEQUENCE</scope>
    <source>
        <strain evidence="2">CCMP325</strain>
    </source>
</reference>
<organism evidence="2">
    <name type="scientific">Hanusia phi</name>
    <dbReference type="NCBI Taxonomy" id="3032"/>
    <lineage>
        <taxon>Eukaryota</taxon>
        <taxon>Cryptophyceae</taxon>
        <taxon>Pyrenomonadales</taxon>
        <taxon>Geminigeraceae</taxon>
        <taxon>Hanusia</taxon>
    </lineage>
</organism>
<accession>A0A7S0HHW3</accession>
<feature type="signal peptide" evidence="1">
    <location>
        <begin position="1"/>
        <end position="28"/>
    </location>
</feature>
<dbReference type="AlphaFoldDB" id="A0A7S0HHW3"/>
<sequence length="187" mass="21687">MKTMLYRNGQSLLLALLFVLCWSTEAYAVQMLVMRMRGGTGRGGPRGGFRSKGSDFKWRHPHVMFARNNNQPHPKPGRQKLRNRKTFISTGKPTATQTPRHVQVKRSHQSYFIRFNSKRGKEILKTLMKDEAFLLGAGANVELDPEQFKYDWRDKIKKPRELKVGWRGYGKPPYDFTNRYLGGPKQS</sequence>
<name>A0A7S0HHW3_9CRYP</name>
<dbReference type="EMBL" id="HBEO01018477">
    <property type="protein sequence ID" value="CAD8488032.1"/>
    <property type="molecule type" value="Transcribed_RNA"/>
</dbReference>
<evidence type="ECO:0000256" key="1">
    <source>
        <dbReference type="SAM" id="SignalP"/>
    </source>
</evidence>
<feature type="chain" id="PRO_5031120358" evidence="1">
    <location>
        <begin position="29"/>
        <end position="187"/>
    </location>
</feature>
<proteinExistence type="predicted"/>
<evidence type="ECO:0000313" key="2">
    <source>
        <dbReference type="EMBL" id="CAD8488032.1"/>
    </source>
</evidence>
<protein>
    <submittedName>
        <fullName evidence="2">Uncharacterized protein</fullName>
    </submittedName>
</protein>
<gene>
    <name evidence="2" type="ORF">HPHI1048_LOCUS12607</name>
</gene>
<keyword evidence="1" id="KW-0732">Signal</keyword>